<dbReference type="EMBL" id="MU266344">
    <property type="protein sequence ID" value="KAH7929202.1"/>
    <property type="molecule type" value="Genomic_DNA"/>
</dbReference>
<accession>A0ACB8BUS8</accession>
<evidence type="ECO:0000313" key="1">
    <source>
        <dbReference type="EMBL" id="KAH7929202.1"/>
    </source>
</evidence>
<proteinExistence type="predicted"/>
<comment type="caution">
    <text evidence="1">The sequence shown here is derived from an EMBL/GenBank/DDBJ whole genome shotgun (WGS) entry which is preliminary data.</text>
</comment>
<dbReference type="Proteomes" id="UP000790709">
    <property type="component" value="Unassembled WGS sequence"/>
</dbReference>
<reference evidence="1" key="1">
    <citation type="journal article" date="2021" name="New Phytol.">
        <title>Evolutionary innovations through gain and loss of genes in the ectomycorrhizal Boletales.</title>
        <authorList>
            <person name="Wu G."/>
            <person name="Miyauchi S."/>
            <person name="Morin E."/>
            <person name="Kuo A."/>
            <person name="Drula E."/>
            <person name="Varga T."/>
            <person name="Kohler A."/>
            <person name="Feng B."/>
            <person name="Cao Y."/>
            <person name="Lipzen A."/>
            <person name="Daum C."/>
            <person name="Hundley H."/>
            <person name="Pangilinan J."/>
            <person name="Johnson J."/>
            <person name="Barry K."/>
            <person name="LaButti K."/>
            <person name="Ng V."/>
            <person name="Ahrendt S."/>
            <person name="Min B."/>
            <person name="Choi I.G."/>
            <person name="Park H."/>
            <person name="Plett J.M."/>
            <person name="Magnuson J."/>
            <person name="Spatafora J.W."/>
            <person name="Nagy L.G."/>
            <person name="Henrissat B."/>
            <person name="Grigoriev I.V."/>
            <person name="Yang Z.L."/>
            <person name="Xu J."/>
            <person name="Martin F.M."/>
        </authorList>
    </citation>
    <scope>NUCLEOTIDE SEQUENCE</scope>
    <source>
        <strain evidence="1">KUC20120723A-06</strain>
    </source>
</reference>
<keyword evidence="2" id="KW-1185">Reference proteome</keyword>
<sequence length="139" mass="15327">MMSTISFLNLLFALSLAISVSAKCKSFGLQGQRVWEMRVFGEKDCGTSLGHEYFWADAWGFHTTGCFAINVSLKGINDVKSLAFQNSGAYSVKLYDNDGCRGDPFDHFPKSSHGTDSWLFPDIDGGPDGYEGFVAFRVD</sequence>
<name>A0ACB8BUS8_9AGAM</name>
<organism evidence="1 2">
    <name type="scientific">Leucogyrophana mollusca</name>
    <dbReference type="NCBI Taxonomy" id="85980"/>
    <lineage>
        <taxon>Eukaryota</taxon>
        <taxon>Fungi</taxon>
        <taxon>Dikarya</taxon>
        <taxon>Basidiomycota</taxon>
        <taxon>Agaricomycotina</taxon>
        <taxon>Agaricomycetes</taxon>
        <taxon>Agaricomycetidae</taxon>
        <taxon>Boletales</taxon>
        <taxon>Boletales incertae sedis</taxon>
        <taxon>Leucogyrophana</taxon>
    </lineage>
</organism>
<gene>
    <name evidence="1" type="ORF">BV22DRAFT_148251</name>
</gene>
<evidence type="ECO:0000313" key="2">
    <source>
        <dbReference type="Proteomes" id="UP000790709"/>
    </source>
</evidence>
<protein>
    <submittedName>
        <fullName evidence="1">Uncharacterized protein</fullName>
    </submittedName>
</protein>